<name>A0A1J5PCB8_9ZZZZ</name>
<dbReference type="EMBL" id="MLJW01007553">
    <property type="protein sequence ID" value="OIQ65156.1"/>
    <property type="molecule type" value="Genomic_DNA"/>
</dbReference>
<comment type="caution">
    <text evidence="1">The sequence shown here is derived from an EMBL/GenBank/DDBJ whole genome shotgun (WGS) entry which is preliminary data.</text>
</comment>
<accession>A0A1J5PCB8</accession>
<organism evidence="1">
    <name type="scientific">mine drainage metagenome</name>
    <dbReference type="NCBI Taxonomy" id="410659"/>
    <lineage>
        <taxon>unclassified sequences</taxon>
        <taxon>metagenomes</taxon>
        <taxon>ecological metagenomes</taxon>
    </lineage>
</organism>
<protein>
    <submittedName>
        <fullName evidence="1">Uncharacterized protein</fullName>
    </submittedName>
</protein>
<sequence length="74" mass="8639">MADAQTLRKIPRTGIVPVSLTDVIGRQFVQVIVQRQRKLLAQIEYFWNHDRECQRDPFDVAQQFAQAARPVDQM</sequence>
<dbReference type="AlphaFoldDB" id="A0A1J5PCB8"/>
<proteinExistence type="predicted"/>
<evidence type="ECO:0000313" key="1">
    <source>
        <dbReference type="EMBL" id="OIQ65156.1"/>
    </source>
</evidence>
<reference evidence="1" key="1">
    <citation type="submission" date="2016-10" db="EMBL/GenBank/DDBJ databases">
        <title>Sequence of Gallionella enrichment culture.</title>
        <authorList>
            <person name="Poehlein A."/>
            <person name="Muehling M."/>
            <person name="Daniel R."/>
        </authorList>
    </citation>
    <scope>NUCLEOTIDE SEQUENCE</scope>
</reference>
<gene>
    <name evidence="1" type="ORF">GALL_532870</name>
</gene>